<organism evidence="3 4">
    <name type="scientific">Plectus sambesii</name>
    <dbReference type="NCBI Taxonomy" id="2011161"/>
    <lineage>
        <taxon>Eukaryota</taxon>
        <taxon>Metazoa</taxon>
        <taxon>Ecdysozoa</taxon>
        <taxon>Nematoda</taxon>
        <taxon>Chromadorea</taxon>
        <taxon>Plectida</taxon>
        <taxon>Plectina</taxon>
        <taxon>Plectoidea</taxon>
        <taxon>Plectidae</taxon>
        <taxon>Plectus</taxon>
    </lineage>
</organism>
<dbReference type="InterPro" id="IPR016186">
    <property type="entry name" value="C-type_lectin-like/link_sf"/>
</dbReference>
<dbReference type="SUPFAM" id="SSF56436">
    <property type="entry name" value="C-type lectin-like"/>
    <property type="match status" value="2"/>
</dbReference>
<dbReference type="PROSITE" id="PS50041">
    <property type="entry name" value="C_TYPE_LECTIN_2"/>
    <property type="match status" value="1"/>
</dbReference>
<protein>
    <submittedName>
        <fullName evidence="4">C-type lectin domain-containing protein</fullName>
    </submittedName>
</protein>
<dbReference type="CDD" id="cd00037">
    <property type="entry name" value="CLECT"/>
    <property type="match status" value="2"/>
</dbReference>
<feature type="domain" description="Apple" evidence="2">
    <location>
        <begin position="474"/>
        <end position="554"/>
    </location>
</feature>
<evidence type="ECO:0000313" key="4">
    <source>
        <dbReference type="WBParaSite" id="PSAMB.scaffold1902size26827.g15448.t1"/>
    </source>
</evidence>
<dbReference type="Gene3D" id="3.50.4.10">
    <property type="entry name" value="Hepatocyte Growth Factor"/>
    <property type="match status" value="1"/>
</dbReference>
<feature type="domain" description="C-type lectin" evidence="1">
    <location>
        <begin position="354"/>
        <end position="475"/>
    </location>
</feature>
<dbReference type="Pfam" id="PF00024">
    <property type="entry name" value="PAN_1"/>
    <property type="match status" value="1"/>
</dbReference>
<dbReference type="Pfam" id="PF00059">
    <property type="entry name" value="Lectin_C"/>
    <property type="match status" value="1"/>
</dbReference>
<dbReference type="InterPro" id="IPR016187">
    <property type="entry name" value="CTDL_fold"/>
</dbReference>
<accession>A0A914VFN9</accession>
<dbReference type="AlphaFoldDB" id="A0A914VFN9"/>
<evidence type="ECO:0000259" key="1">
    <source>
        <dbReference type="PROSITE" id="PS50041"/>
    </source>
</evidence>
<sequence length="554" mass="59965">MQPQAANAASGCIVTATLETVTSVYFGTSCLILHTELKKFNAAKLSCLDILGYSGHLVHIRSLSYQPVIESLMNASSVSTVWTGTECYGTCTTASSTGWYYTTSARKYEESATFIAWSATGKTGNSVAWQKGQKSIAVVPTNTYAFICEYEEKYAYKITAAAKYCLSKPPNFPSYRVSGYVDGSCFINPGVTPVAGKIRSACPNVTGLVSRLAHLSSTAKRTMGYSLGRALMESSYNNLVSDIGGFQFSIGLEQLSACTANACAEEGSYSWFWTTPEGYKWPAKTQESYFWGAGSPTTSTTNSYANIDGGYEGLLDCDSGKITGAGGLCEYIDPYSFSNFDNACLLSSNPSATGYSSCFTLNRIATTFDLAKGKCTEFPNGYLARVNTVEMGTFLSTALWAKTGLPPTMPLYTGLRRNGTQWYWMYPDGTSAAANSSNLPWDASQPQAGNDCALLGQNGLLKTGSCTTNQWYLCHYRNEFYESFLGTAKIKASPSATIKETNNFTFRQCRQSCQNNGECTSFAYAMSNSICQLISGSSITKVAAPEFIWYSLGP</sequence>
<evidence type="ECO:0000313" key="3">
    <source>
        <dbReference type="Proteomes" id="UP000887566"/>
    </source>
</evidence>
<proteinExistence type="predicted"/>
<dbReference type="InterPro" id="IPR001304">
    <property type="entry name" value="C-type_lectin-like"/>
</dbReference>
<dbReference type="PROSITE" id="PS50948">
    <property type="entry name" value="PAN"/>
    <property type="match status" value="1"/>
</dbReference>
<keyword evidence="3" id="KW-1185">Reference proteome</keyword>
<dbReference type="Gene3D" id="3.10.100.10">
    <property type="entry name" value="Mannose-Binding Protein A, subunit A"/>
    <property type="match status" value="2"/>
</dbReference>
<reference evidence="4" key="1">
    <citation type="submission" date="2022-11" db="UniProtKB">
        <authorList>
            <consortium name="WormBaseParasite"/>
        </authorList>
    </citation>
    <scope>IDENTIFICATION</scope>
</reference>
<dbReference type="InterPro" id="IPR003609">
    <property type="entry name" value="Pan_app"/>
</dbReference>
<name>A0A914VFN9_9BILA</name>
<dbReference type="WBParaSite" id="PSAMB.scaffold1902size26827.g15448.t1">
    <property type="protein sequence ID" value="PSAMB.scaffold1902size26827.g15448.t1"/>
    <property type="gene ID" value="PSAMB.scaffold1902size26827.g15448"/>
</dbReference>
<evidence type="ECO:0000259" key="2">
    <source>
        <dbReference type="PROSITE" id="PS50948"/>
    </source>
</evidence>
<dbReference type="SMART" id="SM00034">
    <property type="entry name" value="CLECT"/>
    <property type="match status" value="2"/>
</dbReference>
<dbReference type="Proteomes" id="UP000887566">
    <property type="component" value="Unplaced"/>
</dbReference>
<dbReference type="SUPFAM" id="SSF57414">
    <property type="entry name" value="Hairpin loop containing domain-like"/>
    <property type="match status" value="1"/>
</dbReference>